<dbReference type="InterPro" id="IPR052729">
    <property type="entry name" value="Acyl/Acetyltrans_Enzymes"/>
</dbReference>
<gene>
    <name evidence="2" type="ORF">NBH21_18715</name>
</gene>
<dbReference type="InterPro" id="IPR041496">
    <property type="entry name" value="YitH/HolE_GNAT"/>
</dbReference>
<dbReference type="CDD" id="cd04301">
    <property type="entry name" value="NAT_SF"/>
    <property type="match status" value="1"/>
</dbReference>
<dbReference type="Pfam" id="PF18014">
    <property type="entry name" value="Acetyltransf_18"/>
    <property type="match status" value="1"/>
</dbReference>
<dbReference type="RefSeq" id="WP_250911693.1">
    <property type="nucleotide sequence ID" value="NZ_JAMXLX010000006.1"/>
</dbReference>
<dbReference type="PANTHER" id="PTHR47237">
    <property type="entry name" value="SLL0310 PROTEIN"/>
    <property type="match status" value="1"/>
</dbReference>
<name>A0AAJ1BZ61_9HYPH</name>
<reference evidence="2" key="1">
    <citation type="submission" date="2022-06" db="EMBL/GenBank/DDBJ databases">
        <authorList>
            <person name="Sun Q."/>
        </authorList>
    </citation>
    <scope>NUCLEOTIDE SEQUENCE</scope>
    <source>
        <strain evidence="2">S101</strain>
    </source>
</reference>
<dbReference type="AlphaFoldDB" id="A0AAJ1BZ61"/>
<evidence type="ECO:0000259" key="1">
    <source>
        <dbReference type="PROSITE" id="PS51186"/>
    </source>
</evidence>
<comment type="caution">
    <text evidence="2">The sequence shown here is derived from an EMBL/GenBank/DDBJ whole genome shotgun (WGS) entry which is preliminary data.</text>
</comment>
<dbReference type="EC" id="2.3.1.-" evidence="2"/>
<dbReference type="Gene3D" id="3.40.630.90">
    <property type="match status" value="1"/>
</dbReference>
<accession>A0AAJ1BZ61</accession>
<dbReference type="PANTHER" id="PTHR47237:SF2">
    <property type="entry name" value="BLL4206 PROTEIN"/>
    <property type="match status" value="1"/>
</dbReference>
<dbReference type="SUPFAM" id="SSF55729">
    <property type="entry name" value="Acyl-CoA N-acyltransferases (Nat)"/>
    <property type="match status" value="1"/>
</dbReference>
<evidence type="ECO:0000313" key="2">
    <source>
        <dbReference type="EMBL" id="MCO5958816.1"/>
    </source>
</evidence>
<keyword evidence="2" id="KW-0012">Acyltransferase</keyword>
<feature type="domain" description="N-acetyltransferase" evidence="1">
    <location>
        <begin position="6"/>
        <end position="139"/>
    </location>
</feature>
<dbReference type="InterPro" id="IPR016181">
    <property type="entry name" value="Acyl_CoA_acyltransferase"/>
</dbReference>
<sequence length="279" mass="29186">MQTNQIDLVAFGPRHLEGALALSRQAGWPHRLEDWQMALALSEGFVAVDDSGRVVATVLVTSYKKDCATINMVIVDEAMRGRGLGRKLMDAALSLAGERPLRLVATTDGLPLYQKLGFQETGTVLQFQGPASPVAAPANVHAASPADIPAIAELDRQAFGADREGLIAYLANVGRFAVIRQGGKVSGFAALRDFGRGELVGPVVASDLDDASALISHFAAGRPGAFLRIDTTLDTGLAPVLSGLGLQHVGGGIAMQRPPRPAAQNSTTRTFALASQALG</sequence>
<protein>
    <submittedName>
        <fullName evidence="2">GNAT family N-acetyltransferase</fullName>
        <ecNumber evidence="2">2.3.1.-</ecNumber>
    </submittedName>
</protein>
<dbReference type="EMBL" id="JAMXLX010000006">
    <property type="protein sequence ID" value="MCO5958816.1"/>
    <property type="molecule type" value="Genomic_DNA"/>
</dbReference>
<dbReference type="Proteomes" id="UP001155380">
    <property type="component" value="Unassembled WGS sequence"/>
</dbReference>
<keyword evidence="2" id="KW-0808">Transferase</keyword>
<dbReference type="InterPro" id="IPR000182">
    <property type="entry name" value="GNAT_dom"/>
</dbReference>
<dbReference type="PROSITE" id="PS51186">
    <property type="entry name" value="GNAT"/>
    <property type="match status" value="1"/>
</dbReference>
<dbReference type="Pfam" id="PF13508">
    <property type="entry name" value="Acetyltransf_7"/>
    <property type="match status" value="1"/>
</dbReference>
<dbReference type="GO" id="GO:0016747">
    <property type="term" value="F:acyltransferase activity, transferring groups other than amino-acyl groups"/>
    <property type="evidence" value="ECO:0007669"/>
    <property type="project" value="InterPro"/>
</dbReference>
<evidence type="ECO:0000313" key="3">
    <source>
        <dbReference type="Proteomes" id="UP001155380"/>
    </source>
</evidence>
<dbReference type="Gene3D" id="3.40.630.30">
    <property type="match status" value="1"/>
</dbReference>
<proteinExistence type="predicted"/>
<organism evidence="2 3">
    <name type="scientific">Ciceribacter sichuanensis</name>
    <dbReference type="NCBI Taxonomy" id="2949647"/>
    <lineage>
        <taxon>Bacteria</taxon>
        <taxon>Pseudomonadati</taxon>
        <taxon>Pseudomonadota</taxon>
        <taxon>Alphaproteobacteria</taxon>
        <taxon>Hyphomicrobiales</taxon>
        <taxon>Rhizobiaceae</taxon>
        <taxon>Ciceribacter</taxon>
    </lineage>
</organism>